<comment type="similarity">
    <text evidence="6">Belongs to the GTP-dependent DPCK family.</text>
</comment>
<evidence type="ECO:0000256" key="4">
    <source>
        <dbReference type="ARBA" id="ARBA00022993"/>
    </source>
</evidence>
<keyword evidence="2 6" id="KW-0547">Nucleotide-binding</keyword>
<comment type="catalytic activity">
    <reaction evidence="6">
        <text>3'-dephospho-CoA + GTP = GDP + CoA + H(+)</text>
        <dbReference type="Rhea" id="RHEA:61156"/>
        <dbReference type="ChEBI" id="CHEBI:15378"/>
        <dbReference type="ChEBI" id="CHEBI:37565"/>
        <dbReference type="ChEBI" id="CHEBI:57287"/>
        <dbReference type="ChEBI" id="CHEBI:57328"/>
        <dbReference type="ChEBI" id="CHEBI:58189"/>
        <dbReference type="EC" id="2.7.1.237"/>
    </reaction>
</comment>
<feature type="binding site" evidence="6">
    <location>
        <position position="53"/>
    </location>
    <ligand>
        <name>GTP</name>
        <dbReference type="ChEBI" id="CHEBI:37565"/>
    </ligand>
</feature>
<protein>
    <recommendedName>
        <fullName evidence="6">GTP-dependent dephospho-CoA kinase</fullName>
        <ecNumber evidence="6">2.7.1.237</ecNumber>
    </recommendedName>
    <alternativeName>
        <fullName evidence="6">Dephospho-coenzyme A kinase</fullName>
        <shortName evidence="6">DPCK</shortName>
    </alternativeName>
</protein>
<evidence type="ECO:0000256" key="1">
    <source>
        <dbReference type="ARBA" id="ARBA00022679"/>
    </source>
</evidence>
<keyword evidence="1 6" id="KW-0808">Transferase</keyword>
<comment type="pathway">
    <text evidence="6">Cofactor biosynthesis; coenzyme A biosynthesis.</text>
</comment>
<accession>A0A7J3VS00</accession>
<dbReference type="PANTHER" id="PTHR40732:SF1">
    <property type="entry name" value="GTP-DEPENDENT DEPHOSPHO-COA KINASE"/>
    <property type="match status" value="1"/>
</dbReference>
<feature type="binding site" evidence="6">
    <location>
        <position position="72"/>
    </location>
    <ligand>
        <name>GTP</name>
        <dbReference type="ChEBI" id="CHEBI:37565"/>
    </ligand>
</feature>
<gene>
    <name evidence="7" type="ORF">ENM31_01285</name>
</gene>
<evidence type="ECO:0000256" key="3">
    <source>
        <dbReference type="ARBA" id="ARBA00022777"/>
    </source>
</evidence>
<dbReference type="InterPro" id="IPR007164">
    <property type="entry name" value="GTP-dep_dephospho-CoA_kin"/>
</dbReference>
<dbReference type="Pfam" id="PF04019">
    <property type="entry name" value="DUF359"/>
    <property type="match status" value="1"/>
</dbReference>
<evidence type="ECO:0000313" key="7">
    <source>
        <dbReference type="EMBL" id="HHM43918.1"/>
    </source>
</evidence>
<comment type="function">
    <text evidence="6">Catalyzes the GTP-dependent phosphorylation of the 3'-hydroxyl group of dephosphocoenzyme A to form coenzyme A (CoA).</text>
</comment>
<dbReference type="GO" id="GO:0005525">
    <property type="term" value="F:GTP binding"/>
    <property type="evidence" value="ECO:0007669"/>
    <property type="project" value="UniProtKB-UniRule"/>
</dbReference>
<comment type="caution">
    <text evidence="6">Lacks conserved residue(s) required for the propagation of feature annotation.</text>
</comment>
<dbReference type="GO" id="GO:0016301">
    <property type="term" value="F:kinase activity"/>
    <property type="evidence" value="ECO:0007669"/>
    <property type="project" value="UniProtKB-UniRule"/>
</dbReference>
<comment type="caution">
    <text evidence="7">The sequence shown here is derived from an EMBL/GenBank/DDBJ whole genome shotgun (WGS) entry which is preliminary data.</text>
</comment>
<dbReference type="AlphaFoldDB" id="A0A7J3VS00"/>
<keyword evidence="3 6" id="KW-0418">Kinase</keyword>
<dbReference type="EMBL" id="DRXH01000047">
    <property type="protein sequence ID" value="HHM43918.1"/>
    <property type="molecule type" value="Genomic_DNA"/>
</dbReference>
<sequence>MPSKSTESLWSRSVYFSEELKERLRKPLGELRTGELGRDEEVARANPLVVVGDYSYQRLRAAGIKPHVVVVDTRVERRDAGKPSLEGYLVVHVKNPAGSITREAAQAVVKAVENRSGAVLVEGEEDLLALPAVWALPSGGVVVYGQPGAGYVVVKGCEEARRGVVEVIEAAKL</sequence>
<feature type="binding site" evidence="6">
    <location>
        <position position="125"/>
    </location>
    <ligand>
        <name>GTP</name>
        <dbReference type="ChEBI" id="CHEBI:37565"/>
    </ligand>
</feature>
<dbReference type="EC" id="2.7.1.237" evidence="6"/>
<proteinExistence type="inferred from homology"/>
<dbReference type="GO" id="GO:0015937">
    <property type="term" value="P:coenzyme A biosynthetic process"/>
    <property type="evidence" value="ECO:0007669"/>
    <property type="project" value="UniProtKB-UniRule"/>
</dbReference>
<dbReference type="HAMAP" id="MF_00590">
    <property type="entry name" value="Dephospho_CoA_kinase_GTP_dep"/>
    <property type="match status" value="1"/>
</dbReference>
<dbReference type="PANTHER" id="PTHR40732">
    <property type="entry name" value="UPF0218 PROTEIN TK1697"/>
    <property type="match status" value="1"/>
</dbReference>
<dbReference type="UniPathway" id="UPA00241"/>
<evidence type="ECO:0000256" key="2">
    <source>
        <dbReference type="ARBA" id="ARBA00022741"/>
    </source>
</evidence>
<evidence type="ECO:0000256" key="6">
    <source>
        <dbReference type="HAMAP-Rule" id="MF_00590"/>
    </source>
</evidence>
<evidence type="ECO:0000256" key="5">
    <source>
        <dbReference type="ARBA" id="ARBA00023134"/>
    </source>
</evidence>
<keyword evidence="4 6" id="KW-0173">Coenzyme A biosynthesis</keyword>
<reference evidence="7" key="1">
    <citation type="journal article" date="2020" name="mSystems">
        <title>Genome- and Community-Level Interaction Insights into Carbon Utilization and Element Cycling Functions of Hydrothermarchaeota in Hydrothermal Sediment.</title>
        <authorList>
            <person name="Zhou Z."/>
            <person name="Liu Y."/>
            <person name="Xu W."/>
            <person name="Pan J."/>
            <person name="Luo Z.H."/>
            <person name="Li M."/>
        </authorList>
    </citation>
    <scope>NUCLEOTIDE SEQUENCE [LARGE SCALE GENOMIC DNA]</scope>
    <source>
        <strain evidence="7">SpSt-1074</strain>
    </source>
</reference>
<name>A0A7J3VS00_CALS0</name>
<dbReference type="PIRSF" id="PIRSF006533">
    <property type="entry name" value="UCP006533"/>
    <property type="match status" value="1"/>
</dbReference>
<organism evidence="7">
    <name type="scientific">Caldiarchaeum subterraneum</name>
    <dbReference type="NCBI Taxonomy" id="311458"/>
    <lineage>
        <taxon>Archaea</taxon>
        <taxon>Nitrososphaerota</taxon>
        <taxon>Candidatus Caldarchaeales</taxon>
        <taxon>Candidatus Caldarchaeaceae</taxon>
        <taxon>Candidatus Caldarchaeum</taxon>
    </lineage>
</organism>
<keyword evidence="5 6" id="KW-0342">GTP-binding</keyword>